<evidence type="ECO:0000313" key="1">
    <source>
        <dbReference type="EMBL" id="RHW32549.1"/>
    </source>
</evidence>
<dbReference type="Proteomes" id="UP000285456">
    <property type="component" value="Unassembled WGS sequence"/>
</dbReference>
<dbReference type="PANTHER" id="PTHR20883:SF46">
    <property type="entry name" value="PHYTANOYL-COA HYDROXYLASE"/>
    <property type="match status" value="1"/>
</dbReference>
<dbReference type="RefSeq" id="WP_118889187.1">
    <property type="nucleotide sequence ID" value="NZ_PHUT01000005.1"/>
</dbReference>
<dbReference type="OrthoDB" id="9814777at2"/>
<organism evidence="1 2">
    <name type="scientific">Oceanobacillus profundus</name>
    <dbReference type="NCBI Taxonomy" id="372463"/>
    <lineage>
        <taxon>Bacteria</taxon>
        <taxon>Bacillati</taxon>
        <taxon>Bacillota</taxon>
        <taxon>Bacilli</taxon>
        <taxon>Bacillales</taxon>
        <taxon>Bacillaceae</taxon>
        <taxon>Oceanobacillus</taxon>
    </lineage>
</organism>
<gene>
    <name evidence="1" type="ORF">D1B32_09465</name>
</gene>
<dbReference type="PANTHER" id="PTHR20883">
    <property type="entry name" value="PHYTANOYL-COA DIOXYGENASE DOMAIN CONTAINING 1"/>
    <property type="match status" value="1"/>
</dbReference>
<sequence>MVAFLSKEDLDFFKNEGYFIIRNVYKSEEMTKIKQVFKKLWLEKFLNDEIIVDAKLPMESLFPTMHEVQNQNDTMKKFMIDNRNFEIAKELLGEEPLVIGTTCFFKGPQTKALPFHQDNIDNGCIPSNNVALWISLEETNKDNGSLCFIPKSHKFGLFSINLSSAHPYGVLTTAINEDNPNLPEDMQIVHIETQPGDVVVFDGNTIHGSNGNNTLNKFRRSFAIHFTTSDVEKVFSNFNNLYDRKGNIVKKKVNKDHGLIRDLLLPAGEVNKGEKIY</sequence>
<dbReference type="EMBL" id="QWEH01000005">
    <property type="protein sequence ID" value="RHW32549.1"/>
    <property type="molecule type" value="Genomic_DNA"/>
</dbReference>
<evidence type="ECO:0008006" key="3">
    <source>
        <dbReference type="Google" id="ProtNLM"/>
    </source>
</evidence>
<dbReference type="InterPro" id="IPR008775">
    <property type="entry name" value="Phytyl_CoA_dOase-like"/>
</dbReference>
<dbReference type="Gene3D" id="2.60.120.620">
    <property type="entry name" value="q2cbj1_9rhob like domain"/>
    <property type="match status" value="1"/>
</dbReference>
<accession>A0A417YI65</accession>
<dbReference type="SUPFAM" id="SSF51197">
    <property type="entry name" value="Clavaminate synthase-like"/>
    <property type="match status" value="1"/>
</dbReference>
<protein>
    <recommendedName>
        <fullName evidence="3">Phytanoyl-CoA dioxygenase family protein</fullName>
    </recommendedName>
</protein>
<reference evidence="1 2" key="1">
    <citation type="journal article" date="2007" name="Int. J. Syst. Evol. Microbiol.">
        <title>Oceanobacillus profundus sp. nov., isolated from a deep-sea sediment core.</title>
        <authorList>
            <person name="Kim Y.G."/>
            <person name="Choi D.H."/>
            <person name="Hyun S."/>
            <person name="Cho B.C."/>
        </authorList>
    </citation>
    <scope>NUCLEOTIDE SEQUENCE [LARGE SCALE GENOMIC DNA]</scope>
    <source>
        <strain evidence="1 2">DSM 18246</strain>
    </source>
</reference>
<dbReference type="Pfam" id="PF05721">
    <property type="entry name" value="PhyH"/>
    <property type="match status" value="1"/>
</dbReference>
<proteinExistence type="predicted"/>
<dbReference type="GO" id="GO:0005506">
    <property type="term" value="F:iron ion binding"/>
    <property type="evidence" value="ECO:0007669"/>
    <property type="project" value="UniProtKB-ARBA"/>
</dbReference>
<name>A0A417YI65_9BACI</name>
<comment type="caution">
    <text evidence="1">The sequence shown here is derived from an EMBL/GenBank/DDBJ whole genome shotgun (WGS) entry which is preliminary data.</text>
</comment>
<evidence type="ECO:0000313" key="2">
    <source>
        <dbReference type="Proteomes" id="UP000285456"/>
    </source>
</evidence>
<dbReference type="AlphaFoldDB" id="A0A417YI65"/>
<keyword evidence="2" id="KW-1185">Reference proteome</keyword>
<dbReference type="GO" id="GO:0016706">
    <property type="term" value="F:2-oxoglutarate-dependent dioxygenase activity"/>
    <property type="evidence" value="ECO:0007669"/>
    <property type="project" value="UniProtKB-ARBA"/>
</dbReference>